<dbReference type="RefSeq" id="WP_395117242.1">
    <property type="nucleotide sequence ID" value="NZ_CP170721.1"/>
</dbReference>
<keyword evidence="2" id="KW-0812">Transmembrane</keyword>
<feature type="region of interest" description="Disordered" evidence="1">
    <location>
        <begin position="75"/>
        <end position="99"/>
    </location>
</feature>
<dbReference type="PANTHER" id="PTHR30273">
    <property type="entry name" value="PERIPLASMIC SIGNAL SENSOR AND SIGMA FACTOR ACTIVATOR FECR-RELATED"/>
    <property type="match status" value="1"/>
</dbReference>
<dbReference type="PANTHER" id="PTHR30273:SF2">
    <property type="entry name" value="PROTEIN FECR"/>
    <property type="match status" value="1"/>
</dbReference>
<protein>
    <submittedName>
        <fullName evidence="5">FecR family protein</fullName>
    </submittedName>
</protein>
<dbReference type="InterPro" id="IPR032623">
    <property type="entry name" value="FecR_N"/>
</dbReference>
<dbReference type="GO" id="GO:0016989">
    <property type="term" value="F:sigma factor antagonist activity"/>
    <property type="evidence" value="ECO:0007669"/>
    <property type="project" value="TreeGrafter"/>
</dbReference>
<evidence type="ECO:0000313" key="5">
    <source>
        <dbReference type="EMBL" id="XIA17068.1"/>
    </source>
</evidence>
<sequence length="352" mass="38575">MTSSREIEHIAASWLARRDGEHWNERDQRRLDAWLDASTAHRVAYVRLDAAWQQSGRLQALGAGWRAGGVPPRGSWATPHTGAPALTQPHPAATPRGWRAATRRRSWPHARLLAVAASLLVVVTLALAWHGYGAVEQASYRTAVGELREVQLADGSVATLSSDSRIQLTWSRRERHVDLEQGEAFFSVAKDRARPFVVSADARRVIAVGTRFAVRRDAADLRVVVTQGLVRLESDGRPDGPHQATTLLPAGSVAIASDGGVVVHSGTVQQAQEYLSWRNGFVSFHDTPLATAVAEFNRYNQRKIVIDDARVGAMRVGGNFRWSNTDAFVRLLTRGFPVKAAARGNTIVLSPR</sequence>
<feature type="transmembrane region" description="Helical" evidence="2">
    <location>
        <begin position="112"/>
        <end position="132"/>
    </location>
</feature>
<keyword evidence="2" id="KW-1133">Transmembrane helix</keyword>
<evidence type="ECO:0000256" key="1">
    <source>
        <dbReference type="SAM" id="MobiDB-lite"/>
    </source>
</evidence>
<evidence type="ECO:0000259" key="4">
    <source>
        <dbReference type="Pfam" id="PF16220"/>
    </source>
</evidence>
<proteinExistence type="predicted"/>
<dbReference type="PIRSF" id="PIRSF018266">
    <property type="entry name" value="FecR"/>
    <property type="match status" value="1"/>
</dbReference>
<dbReference type="Gene3D" id="2.60.120.1440">
    <property type="match status" value="1"/>
</dbReference>
<dbReference type="AlphaFoldDB" id="A0AB74UQM6"/>
<organism evidence="5">
    <name type="scientific">Rhodanobacter sp. FW102-FHT14D07</name>
    <dbReference type="NCBI Taxonomy" id="3351462"/>
    <lineage>
        <taxon>Bacteria</taxon>
        <taxon>Pseudomonadati</taxon>
        <taxon>Pseudomonadota</taxon>
        <taxon>Gammaproteobacteria</taxon>
        <taxon>Lysobacterales</taxon>
        <taxon>Rhodanobacteraceae</taxon>
        <taxon>Rhodanobacter</taxon>
    </lineage>
</organism>
<feature type="domain" description="FecR N-terminal" evidence="4">
    <location>
        <begin position="11"/>
        <end position="48"/>
    </location>
</feature>
<evidence type="ECO:0000259" key="3">
    <source>
        <dbReference type="Pfam" id="PF04773"/>
    </source>
</evidence>
<dbReference type="InterPro" id="IPR006860">
    <property type="entry name" value="FecR"/>
</dbReference>
<accession>A0AB74UQM6</accession>
<gene>
    <name evidence="5" type="ORF">ACFYG5_10855</name>
</gene>
<dbReference type="Pfam" id="PF04773">
    <property type="entry name" value="FecR"/>
    <property type="match status" value="1"/>
</dbReference>
<dbReference type="Pfam" id="PF16220">
    <property type="entry name" value="DUF4880"/>
    <property type="match status" value="1"/>
</dbReference>
<dbReference type="EMBL" id="CP170721">
    <property type="protein sequence ID" value="XIA17068.1"/>
    <property type="molecule type" value="Genomic_DNA"/>
</dbReference>
<reference evidence="5" key="1">
    <citation type="submission" date="2024-10" db="EMBL/GenBank/DDBJ databases">
        <authorList>
            <person name="Lesea H.P."/>
            <person name="Kuehl J.V."/>
            <person name="Chandonia J.-M."/>
        </authorList>
    </citation>
    <scope>NUCLEOTIDE SEQUENCE</scope>
    <source>
        <strain evidence="5">FW102-FHT14D07</strain>
    </source>
</reference>
<evidence type="ECO:0000256" key="2">
    <source>
        <dbReference type="SAM" id="Phobius"/>
    </source>
</evidence>
<keyword evidence="2" id="KW-0472">Membrane</keyword>
<name>A0AB74UQM6_9GAMM</name>
<dbReference type="InterPro" id="IPR012373">
    <property type="entry name" value="Ferrdict_sens_TM"/>
</dbReference>
<dbReference type="Gene3D" id="3.55.50.30">
    <property type="match status" value="1"/>
</dbReference>
<feature type="domain" description="FecR protein" evidence="3">
    <location>
        <begin position="139"/>
        <end position="231"/>
    </location>
</feature>